<dbReference type="EMBL" id="JAVHJS010000018">
    <property type="protein sequence ID" value="KAK2829402.1"/>
    <property type="molecule type" value="Genomic_DNA"/>
</dbReference>
<name>A0AA88S6K9_TACVA</name>
<dbReference type="AlphaFoldDB" id="A0AA88S6K9"/>
<proteinExistence type="predicted"/>
<comment type="caution">
    <text evidence="1">The sequence shown here is derived from an EMBL/GenBank/DDBJ whole genome shotgun (WGS) entry which is preliminary data.</text>
</comment>
<evidence type="ECO:0000313" key="2">
    <source>
        <dbReference type="Proteomes" id="UP001187315"/>
    </source>
</evidence>
<reference evidence="1" key="1">
    <citation type="submission" date="2023-08" db="EMBL/GenBank/DDBJ databases">
        <title>Pelteobagrus vachellii genome.</title>
        <authorList>
            <person name="Liu H."/>
        </authorList>
    </citation>
    <scope>NUCLEOTIDE SEQUENCE</scope>
    <source>
        <strain evidence="1">PRFRI_2022a</strain>
        <tissue evidence="1">Muscle</tissue>
    </source>
</reference>
<keyword evidence="2" id="KW-1185">Reference proteome</keyword>
<gene>
    <name evidence="1" type="ORF">Q7C36_017392</name>
</gene>
<accession>A0AA88S6K9</accession>
<sequence>MLWKFCYLSACVMPNLQGQNAKLSVEETLPDPRYVLLQNEEYRDRILRYEIQANQAVRFPDAFANCLMQCLRVFRCCHRHHSDHNVPLSVEESEMGTVYLEALVCE</sequence>
<organism evidence="1 2">
    <name type="scientific">Tachysurus vachellii</name>
    <name type="common">Darkbarbel catfish</name>
    <name type="synonym">Pelteobagrus vachellii</name>
    <dbReference type="NCBI Taxonomy" id="175792"/>
    <lineage>
        <taxon>Eukaryota</taxon>
        <taxon>Metazoa</taxon>
        <taxon>Chordata</taxon>
        <taxon>Craniata</taxon>
        <taxon>Vertebrata</taxon>
        <taxon>Euteleostomi</taxon>
        <taxon>Actinopterygii</taxon>
        <taxon>Neopterygii</taxon>
        <taxon>Teleostei</taxon>
        <taxon>Ostariophysi</taxon>
        <taxon>Siluriformes</taxon>
        <taxon>Bagridae</taxon>
        <taxon>Tachysurus</taxon>
    </lineage>
</organism>
<protein>
    <submittedName>
        <fullName evidence="1">Uncharacterized protein</fullName>
    </submittedName>
</protein>
<evidence type="ECO:0000313" key="1">
    <source>
        <dbReference type="EMBL" id="KAK2829402.1"/>
    </source>
</evidence>
<dbReference type="Proteomes" id="UP001187315">
    <property type="component" value="Unassembled WGS sequence"/>
</dbReference>